<sequence>MEREVTSAAAPLELRSLSKSFGTVKALHRVDLTVRRGEIHGVVGQNGSGKSTLVKVLAGLHTPDRGSRIVVEGRRLSSPTRLRDLREAGITIVHQDLGLVPGKSVAENIAVGGFRTRGWARLIDWRREERIAAEILERLEARSIRPSAMVGGLGPADRSIVAIARALRNQREGGGVMVLDEATRALPKDALEDFYRTLRGVVAAGGSALLISHNLEEVMLLTDRVTVLRDGAVVDGAVETASTTERELARRMLGRDVERRLHTRAAITDGPAPVQISGVTGTVVRELDLDVRPGEVLGVTGVAGSGWDELPYLISGARGHAAGSVRLGARRLDLRGATSRRCIDAGIAFVPEHRIDDGLALALSVTENITLPRVKQKGRPWWSGLTWQRREADRVIERLGVRPPERAKPVGQLSGGNQQKVMLGKWLAGRPRLLVLHEPTQAVDIGAREDILHAISTTAEDGVAVLLASIQPADLAAVCDRVLVFAAGRVVAELLRPDEDAIVEAVYAGRLGTAPPPRKA</sequence>
<dbReference type="Proteomes" id="UP001501020">
    <property type="component" value="Unassembled WGS sequence"/>
</dbReference>
<keyword evidence="2" id="KW-0677">Repeat</keyword>
<dbReference type="SUPFAM" id="SSF52540">
    <property type="entry name" value="P-loop containing nucleoside triphosphate hydrolases"/>
    <property type="match status" value="2"/>
</dbReference>
<accession>A0ABN2Y3Y1</accession>
<dbReference type="PANTHER" id="PTHR43790">
    <property type="entry name" value="CARBOHYDRATE TRANSPORT ATP-BINDING PROTEIN MG119-RELATED"/>
    <property type="match status" value="1"/>
</dbReference>
<name>A0ABN2Y3Y1_9ACTN</name>
<protein>
    <submittedName>
        <fullName evidence="6">Sugar ABC transporter ATP-binding protein</fullName>
    </submittedName>
</protein>
<reference evidence="6 7" key="1">
    <citation type="journal article" date="2019" name="Int. J. Syst. Evol. Microbiol.">
        <title>The Global Catalogue of Microorganisms (GCM) 10K type strain sequencing project: providing services to taxonomists for standard genome sequencing and annotation.</title>
        <authorList>
            <consortium name="The Broad Institute Genomics Platform"/>
            <consortium name="The Broad Institute Genome Sequencing Center for Infectious Disease"/>
            <person name="Wu L."/>
            <person name="Ma J."/>
        </authorList>
    </citation>
    <scope>NUCLEOTIDE SEQUENCE [LARGE SCALE GENOMIC DNA]</scope>
    <source>
        <strain evidence="6 7">JCM 13850</strain>
    </source>
</reference>
<feature type="domain" description="ABC transporter" evidence="5">
    <location>
        <begin position="261"/>
        <end position="512"/>
    </location>
</feature>
<evidence type="ECO:0000256" key="3">
    <source>
        <dbReference type="ARBA" id="ARBA00022741"/>
    </source>
</evidence>
<dbReference type="PROSITE" id="PS00211">
    <property type="entry name" value="ABC_TRANSPORTER_1"/>
    <property type="match status" value="1"/>
</dbReference>
<dbReference type="EMBL" id="BAAAMR010000002">
    <property type="protein sequence ID" value="GAA2120500.1"/>
    <property type="molecule type" value="Genomic_DNA"/>
</dbReference>
<dbReference type="PROSITE" id="PS50893">
    <property type="entry name" value="ABC_TRANSPORTER_2"/>
    <property type="match status" value="2"/>
</dbReference>
<dbReference type="CDD" id="cd03216">
    <property type="entry name" value="ABC_Carb_Monos_I"/>
    <property type="match status" value="1"/>
</dbReference>
<evidence type="ECO:0000256" key="1">
    <source>
        <dbReference type="ARBA" id="ARBA00022448"/>
    </source>
</evidence>
<evidence type="ECO:0000313" key="7">
    <source>
        <dbReference type="Proteomes" id="UP001501020"/>
    </source>
</evidence>
<dbReference type="InterPro" id="IPR050107">
    <property type="entry name" value="ABC_carbohydrate_import_ATPase"/>
</dbReference>
<evidence type="ECO:0000259" key="5">
    <source>
        <dbReference type="PROSITE" id="PS50893"/>
    </source>
</evidence>
<keyword evidence="4 6" id="KW-0067">ATP-binding</keyword>
<dbReference type="SMART" id="SM00382">
    <property type="entry name" value="AAA"/>
    <property type="match status" value="1"/>
</dbReference>
<dbReference type="InterPro" id="IPR003593">
    <property type="entry name" value="AAA+_ATPase"/>
</dbReference>
<organism evidence="6 7">
    <name type="scientific">Actinomadura napierensis</name>
    <dbReference type="NCBI Taxonomy" id="267854"/>
    <lineage>
        <taxon>Bacteria</taxon>
        <taxon>Bacillati</taxon>
        <taxon>Actinomycetota</taxon>
        <taxon>Actinomycetes</taxon>
        <taxon>Streptosporangiales</taxon>
        <taxon>Thermomonosporaceae</taxon>
        <taxon>Actinomadura</taxon>
    </lineage>
</organism>
<dbReference type="InterPro" id="IPR003439">
    <property type="entry name" value="ABC_transporter-like_ATP-bd"/>
</dbReference>
<dbReference type="GO" id="GO:0005524">
    <property type="term" value="F:ATP binding"/>
    <property type="evidence" value="ECO:0007669"/>
    <property type="project" value="UniProtKB-KW"/>
</dbReference>
<dbReference type="Pfam" id="PF00005">
    <property type="entry name" value="ABC_tran"/>
    <property type="match status" value="2"/>
</dbReference>
<dbReference type="CDD" id="cd03215">
    <property type="entry name" value="ABC_Carb_Monos_II"/>
    <property type="match status" value="1"/>
</dbReference>
<evidence type="ECO:0000313" key="6">
    <source>
        <dbReference type="EMBL" id="GAA2120500.1"/>
    </source>
</evidence>
<keyword evidence="3" id="KW-0547">Nucleotide-binding</keyword>
<dbReference type="Gene3D" id="3.40.50.300">
    <property type="entry name" value="P-loop containing nucleotide triphosphate hydrolases"/>
    <property type="match status" value="2"/>
</dbReference>
<gene>
    <name evidence="6" type="ORF">GCM10009727_05300</name>
</gene>
<comment type="caution">
    <text evidence="6">The sequence shown here is derived from an EMBL/GenBank/DDBJ whole genome shotgun (WGS) entry which is preliminary data.</text>
</comment>
<evidence type="ECO:0000256" key="2">
    <source>
        <dbReference type="ARBA" id="ARBA00022737"/>
    </source>
</evidence>
<evidence type="ECO:0000256" key="4">
    <source>
        <dbReference type="ARBA" id="ARBA00022840"/>
    </source>
</evidence>
<dbReference type="InterPro" id="IPR017871">
    <property type="entry name" value="ABC_transporter-like_CS"/>
</dbReference>
<keyword evidence="1" id="KW-0813">Transport</keyword>
<keyword evidence="7" id="KW-1185">Reference proteome</keyword>
<feature type="domain" description="ABC transporter" evidence="5">
    <location>
        <begin position="12"/>
        <end position="255"/>
    </location>
</feature>
<dbReference type="InterPro" id="IPR027417">
    <property type="entry name" value="P-loop_NTPase"/>
</dbReference>
<proteinExistence type="predicted"/>
<dbReference type="PANTHER" id="PTHR43790:SF9">
    <property type="entry name" value="GALACTOFURANOSE TRANSPORTER ATP-BINDING PROTEIN YTFR"/>
    <property type="match status" value="1"/>
</dbReference>